<keyword evidence="1" id="KW-1133">Transmembrane helix</keyword>
<reference evidence="3 4" key="1">
    <citation type="journal article" date="2018" name="Int. J. Syst. Evol. Microbiol.">
        <title>Pseudooceanicola lipolyticus sp. nov., a marine alphaproteobacterium, reclassification of Oceanicola flagellatus as Pseudooceanicola flagellatus comb. nov. and emended description of the genus Pseudooceanicola.</title>
        <authorList>
            <person name="Huang M.-M."/>
            <person name="Guo L.-L."/>
            <person name="Wu Y.-H."/>
            <person name="Lai Q.-L."/>
            <person name="Shao Z.-Z."/>
            <person name="Wang C.-S."/>
            <person name="Wu M."/>
            <person name="Xu X.-W."/>
        </authorList>
    </citation>
    <scope>NUCLEOTIDE SEQUENCE [LARGE SCALE GENOMIC DNA]</scope>
    <source>
        <strain evidence="3 4">157</strain>
    </source>
</reference>
<keyword evidence="1" id="KW-0472">Membrane</keyword>
<dbReference type="InterPro" id="IPR001296">
    <property type="entry name" value="Glyco_trans_1"/>
</dbReference>
<proteinExistence type="predicted"/>
<keyword evidence="4" id="KW-1185">Reference proteome</keyword>
<dbReference type="Proteomes" id="UP000231553">
    <property type="component" value="Unassembled WGS sequence"/>
</dbReference>
<protein>
    <recommendedName>
        <fullName evidence="2">Glycosyl transferase family 1 domain-containing protein</fullName>
    </recommendedName>
</protein>
<dbReference type="Pfam" id="PF00534">
    <property type="entry name" value="Glycos_transf_1"/>
    <property type="match status" value="1"/>
</dbReference>
<dbReference type="SUPFAM" id="SSF53756">
    <property type="entry name" value="UDP-Glycosyltransferase/glycogen phosphorylase"/>
    <property type="match status" value="1"/>
</dbReference>
<dbReference type="GO" id="GO:0016757">
    <property type="term" value="F:glycosyltransferase activity"/>
    <property type="evidence" value="ECO:0007669"/>
    <property type="project" value="InterPro"/>
</dbReference>
<dbReference type="PANTHER" id="PTHR12526">
    <property type="entry name" value="GLYCOSYLTRANSFERASE"/>
    <property type="match status" value="1"/>
</dbReference>
<feature type="transmembrane region" description="Helical" evidence="1">
    <location>
        <begin position="80"/>
        <end position="100"/>
    </location>
</feature>
<evidence type="ECO:0000313" key="4">
    <source>
        <dbReference type="Proteomes" id="UP000231553"/>
    </source>
</evidence>
<sequence>MMAKLRTPVVLIGPFPPPVHGFSMIMDALANRVEAFGVSGRLDQSSKDLRGTRGHIVRLYKCIFTFFSVLFSGFEPRIYVVGVNGGGGMIYTLVHLLAVVSRRRSGYLYHHSYAYINRKSLVMRFICFLGGARLGHIFLDGAMLFAFGKMYDVRGDVFSLPNAAFVPDHGACINLDTANKSKLIRIGFLSNLTREKGLYEFLRLAREVRIAGLPVEVVLAGPIVSSVDKEAVARAQCLGDLTWVGPKYGDEKGIFFASLDLFVFPTEYQNEAQPIVIYEALSVGARVISKDRGSVACQIGKAGVVVDRREDFVAVVINEINRLLSASSEERVRLRSIARQRFQEDVRLSERTFRDIFLG</sequence>
<evidence type="ECO:0000256" key="1">
    <source>
        <dbReference type="SAM" id="Phobius"/>
    </source>
</evidence>
<gene>
    <name evidence="3" type="ORF">CVM52_13485</name>
</gene>
<organism evidence="3 4">
    <name type="scientific">Pseudooceanicola lipolyticus</name>
    <dbReference type="NCBI Taxonomy" id="2029104"/>
    <lineage>
        <taxon>Bacteria</taxon>
        <taxon>Pseudomonadati</taxon>
        <taxon>Pseudomonadota</taxon>
        <taxon>Alphaproteobacteria</taxon>
        <taxon>Rhodobacterales</taxon>
        <taxon>Paracoccaceae</taxon>
        <taxon>Pseudooceanicola</taxon>
    </lineage>
</organism>
<comment type="caution">
    <text evidence="3">The sequence shown here is derived from an EMBL/GenBank/DDBJ whole genome shotgun (WGS) entry which is preliminary data.</text>
</comment>
<dbReference type="AlphaFoldDB" id="A0A2M8J060"/>
<accession>A0A2M8J060</accession>
<evidence type="ECO:0000313" key="3">
    <source>
        <dbReference type="EMBL" id="PJE36152.1"/>
    </source>
</evidence>
<dbReference type="EMBL" id="PGTB01000054">
    <property type="protein sequence ID" value="PJE36152.1"/>
    <property type="molecule type" value="Genomic_DNA"/>
</dbReference>
<feature type="domain" description="Glycosyl transferase family 1" evidence="2">
    <location>
        <begin position="180"/>
        <end position="341"/>
    </location>
</feature>
<feature type="transmembrane region" description="Helical" evidence="1">
    <location>
        <begin position="56"/>
        <end position="74"/>
    </location>
</feature>
<name>A0A2M8J060_9RHOB</name>
<dbReference type="Gene3D" id="3.40.50.2000">
    <property type="entry name" value="Glycogen Phosphorylase B"/>
    <property type="match status" value="1"/>
</dbReference>
<feature type="transmembrane region" description="Helical" evidence="1">
    <location>
        <begin position="121"/>
        <end position="147"/>
    </location>
</feature>
<keyword evidence="1" id="KW-0812">Transmembrane</keyword>
<evidence type="ECO:0000259" key="2">
    <source>
        <dbReference type="Pfam" id="PF00534"/>
    </source>
</evidence>
<dbReference type="OrthoDB" id="7560678at2"/>